<accession>A0A0E4C9E6</accession>
<dbReference type="InterPro" id="IPR046674">
    <property type="entry name" value="DUF6544"/>
</dbReference>
<proteinExistence type="predicted"/>
<sequence>MHTLKLSLIVILILLVVVLVLTAVASGLMSRQADREAQEILATASDKDKEIIQPADLEGLPGCVQKWLQRSQVVGQEKTYTVRLKQEGRMRTEEGKPWMPFTAVQYINIEQPGFVWMAKVKAASMISLIGKDRYYQGQGGMQIKLLGLFSLGEAKPGFEMNQGTMHRFLAEMVWYPSAALNDYIQWKELDATSARATMTWQGVSADMVFYFNAEGDMVKNVASRYREAEGKYVLNDWGGEAREYREFHGIRILNKSDIIWRYKTGDFNWLQLEVTDIDFNKPELYSK</sequence>
<name>A0A0E4C9E6_9FIRM</name>
<dbReference type="RefSeq" id="WP_046499032.1">
    <property type="nucleotide sequence ID" value="NZ_CGIH01000038.1"/>
</dbReference>
<evidence type="ECO:0000313" key="1">
    <source>
        <dbReference type="EMBL" id="CFX95240.1"/>
    </source>
</evidence>
<dbReference type="Proteomes" id="UP000045545">
    <property type="component" value="Unassembled WGS sequence"/>
</dbReference>
<reference evidence="1 2" key="1">
    <citation type="submission" date="2015-03" db="EMBL/GenBank/DDBJ databases">
        <authorList>
            <person name="Murphy D."/>
        </authorList>
    </citation>
    <scope>NUCLEOTIDE SEQUENCE [LARGE SCALE GENOMIC DNA]</scope>
    <source>
        <strain evidence="1 2">OL-4</strain>
    </source>
</reference>
<dbReference type="Pfam" id="PF20181">
    <property type="entry name" value="DUF6544"/>
    <property type="match status" value="1"/>
</dbReference>
<dbReference type="EMBL" id="CGIH01000038">
    <property type="protein sequence ID" value="CFX95240.1"/>
    <property type="molecule type" value="Genomic_DNA"/>
</dbReference>
<dbReference type="AlphaFoldDB" id="A0A0E4C9E6"/>
<organism evidence="1 2">
    <name type="scientific">Syntrophomonas zehnderi OL-4</name>
    <dbReference type="NCBI Taxonomy" id="690567"/>
    <lineage>
        <taxon>Bacteria</taxon>
        <taxon>Bacillati</taxon>
        <taxon>Bacillota</taxon>
        <taxon>Clostridia</taxon>
        <taxon>Eubacteriales</taxon>
        <taxon>Syntrophomonadaceae</taxon>
        <taxon>Syntrophomonas</taxon>
    </lineage>
</organism>
<gene>
    <name evidence="1" type="ORF">2293</name>
</gene>
<protein>
    <submittedName>
        <fullName evidence="1">Uncharacterized</fullName>
    </submittedName>
</protein>
<dbReference type="OrthoDB" id="9786534at2"/>
<keyword evidence="2" id="KW-1185">Reference proteome</keyword>
<dbReference type="STRING" id="690567.2293"/>
<evidence type="ECO:0000313" key="2">
    <source>
        <dbReference type="Proteomes" id="UP000045545"/>
    </source>
</evidence>